<organism evidence="1 2">
    <name type="scientific">Jeotgalibacillus soli</name>
    <dbReference type="NCBI Taxonomy" id="889306"/>
    <lineage>
        <taxon>Bacteria</taxon>
        <taxon>Bacillati</taxon>
        <taxon>Bacillota</taxon>
        <taxon>Bacilli</taxon>
        <taxon>Bacillales</taxon>
        <taxon>Caryophanaceae</taxon>
        <taxon>Jeotgalibacillus</taxon>
    </lineage>
</organism>
<dbReference type="RefSeq" id="WP_041086726.1">
    <property type="nucleotide sequence ID" value="NZ_JXRP01000009.1"/>
</dbReference>
<evidence type="ECO:0000313" key="2">
    <source>
        <dbReference type="Proteomes" id="UP000031938"/>
    </source>
</evidence>
<dbReference type="STRING" id="889306.KP78_09780"/>
<gene>
    <name evidence="1" type="ORF">KP78_09780</name>
</gene>
<dbReference type="PATRIC" id="fig|889306.3.peg.984"/>
<protein>
    <submittedName>
        <fullName evidence="1">Uncharacterized protein</fullName>
    </submittedName>
</protein>
<keyword evidence="2" id="KW-1185">Reference proteome</keyword>
<name>A0A0C2RH92_9BACL</name>
<sequence length="81" mass="8812">MGIIVVGICDGSLITAIPLEEILEREYPGVAVIENSCLSFYGMCGKRPNVMVNGKQIFAKTAEQCLELIKPHIEAELAVYA</sequence>
<comment type="caution">
    <text evidence="1">The sequence shown here is derived from an EMBL/GenBank/DDBJ whole genome shotgun (WGS) entry which is preliminary data.</text>
</comment>
<proteinExistence type="predicted"/>
<dbReference type="Proteomes" id="UP000031938">
    <property type="component" value="Unassembled WGS sequence"/>
</dbReference>
<dbReference type="InterPro" id="IPR009910">
    <property type="entry name" value="DUF1450"/>
</dbReference>
<reference evidence="1 2" key="1">
    <citation type="submission" date="2015-01" db="EMBL/GenBank/DDBJ databases">
        <title>Genome sequencing of Jeotgalibacillus soli.</title>
        <authorList>
            <person name="Goh K.M."/>
            <person name="Chan K.-G."/>
            <person name="Yaakop A.S."/>
            <person name="Ee R."/>
            <person name="Gan H.M."/>
            <person name="Chan C.S."/>
        </authorList>
    </citation>
    <scope>NUCLEOTIDE SEQUENCE [LARGE SCALE GENOMIC DNA]</scope>
    <source>
        <strain evidence="1 2">P9</strain>
    </source>
</reference>
<dbReference type="EMBL" id="JXRP01000009">
    <property type="protein sequence ID" value="KIL49510.1"/>
    <property type="molecule type" value="Genomic_DNA"/>
</dbReference>
<accession>A0A0C2RH92</accession>
<dbReference type="AlphaFoldDB" id="A0A0C2RH92"/>
<dbReference type="OrthoDB" id="1684419at2"/>
<dbReference type="Pfam" id="PF07293">
    <property type="entry name" value="DUF1450"/>
    <property type="match status" value="1"/>
</dbReference>
<evidence type="ECO:0000313" key="1">
    <source>
        <dbReference type="EMBL" id="KIL49510.1"/>
    </source>
</evidence>